<comment type="catalytic activity">
    <reaction evidence="5 15">
        <text>L-phenylalanyl-tRNA(Phe) + an N-terminal L-alpha-aminoacyl-[protein] = an N-terminal L-phenylalanyl-L-alpha-aminoacyl-[protein] + tRNA(Phe)</text>
        <dbReference type="Rhea" id="RHEA:43632"/>
        <dbReference type="Rhea" id="RHEA-COMP:9668"/>
        <dbReference type="Rhea" id="RHEA-COMP:9699"/>
        <dbReference type="Rhea" id="RHEA-COMP:10636"/>
        <dbReference type="Rhea" id="RHEA-COMP:10637"/>
        <dbReference type="ChEBI" id="CHEBI:78442"/>
        <dbReference type="ChEBI" id="CHEBI:78531"/>
        <dbReference type="ChEBI" id="CHEBI:78597"/>
        <dbReference type="ChEBI" id="CHEBI:83561"/>
        <dbReference type="EC" id="2.3.2.6"/>
    </reaction>
</comment>
<sequence>MPIFQLREDPIFPDPELAEEEGIIAIGGDLRPERLMAAYSCGIFPWYSEGDPILWFSPTPRMVLYPEKFKRSDTLARLVRSGKYELRIDHDFPSVIASCAKTPRPGQDGTWITQDMQDAYIRLHQLGLAHSFETYQDGKLVGGLYGVSLGSAFFGESMFHHARDASKFAFNALVEFAVKNHFDFIDAQQPTKHLASLGAEEVPRTKFLKQLASSQRNPTLQGPWG</sequence>
<name>A0A934VQC2_9BACT</name>
<dbReference type="PANTHER" id="PTHR30098:SF2">
    <property type="entry name" value="LEUCYL_PHENYLALANYL-TRNA--PROTEIN TRANSFERASE"/>
    <property type="match status" value="1"/>
</dbReference>
<evidence type="ECO:0000256" key="13">
    <source>
        <dbReference type="ARBA" id="ARBA00077165"/>
    </source>
</evidence>
<dbReference type="PANTHER" id="PTHR30098">
    <property type="entry name" value="LEUCYL/PHENYLALANYL-TRNA--PROTEIN TRANSFERASE"/>
    <property type="match status" value="1"/>
</dbReference>
<evidence type="ECO:0000256" key="12">
    <source>
        <dbReference type="ARBA" id="ARBA00077136"/>
    </source>
</evidence>
<dbReference type="SUPFAM" id="SSF55729">
    <property type="entry name" value="Acyl-CoA N-acyltransferases (Nat)"/>
    <property type="match status" value="1"/>
</dbReference>
<comment type="caution">
    <text evidence="16">The sequence shown here is derived from an EMBL/GenBank/DDBJ whole genome shotgun (WGS) entry which is preliminary data.</text>
</comment>
<proteinExistence type="inferred from homology"/>
<evidence type="ECO:0000256" key="9">
    <source>
        <dbReference type="ARBA" id="ARBA00061535"/>
    </source>
</evidence>
<comment type="subcellular location">
    <subcellularLocation>
        <location evidence="1 15">Cytoplasm</location>
    </subcellularLocation>
</comment>
<dbReference type="NCBIfam" id="TIGR00667">
    <property type="entry name" value="aat"/>
    <property type="match status" value="1"/>
</dbReference>
<dbReference type="InterPro" id="IPR042221">
    <property type="entry name" value="Leu/Phe-tRNA_Trfase_N"/>
</dbReference>
<keyword evidence="3 15" id="KW-0808">Transferase</keyword>
<evidence type="ECO:0000256" key="3">
    <source>
        <dbReference type="ARBA" id="ARBA00022679"/>
    </source>
</evidence>
<evidence type="ECO:0000256" key="7">
    <source>
        <dbReference type="ARBA" id="ARBA00051538"/>
    </source>
</evidence>
<accession>A0A934VQC2</accession>
<organism evidence="16 17">
    <name type="scientific">Pelagicoccus mobilis</name>
    <dbReference type="NCBI Taxonomy" id="415221"/>
    <lineage>
        <taxon>Bacteria</taxon>
        <taxon>Pseudomonadati</taxon>
        <taxon>Verrucomicrobiota</taxon>
        <taxon>Opitutia</taxon>
        <taxon>Puniceicoccales</taxon>
        <taxon>Pelagicoccaceae</taxon>
        <taxon>Pelagicoccus</taxon>
    </lineage>
</organism>
<evidence type="ECO:0000256" key="5">
    <source>
        <dbReference type="ARBA" id="ARBA00050607"/>
    </source>
</evidence>
<evidence type="ECO:0000313" key="17">
    <source>
        <dbReference type="Proteomes" id="UP000617628"/>
    </source>
</evidence>
<comment type="similarity">
    <text evidence="9 15">Belongs to the L/F-transferase family.</text>
</comment>
<dbReference type="Gene3D" id="3.30.70.3550">
    <property type="entry name" value="Leucyl/phenylalanyl-tRNA-protein transferase, N-terminal domain"/>
    <property type="match status" value="1"/>
</dbReference>
<evidence type="ECO:0000256" key="15">
    <source>
        <dbReference type="HAMAP-Rule" id="MF_00688"/>
    </source>
</evidence>
<dbReference type="AlphaFoldDB" id="A0A934VQC2"/>
<dbReference type="GO" id="GO:0008914">
    <property type="term" value="F:leucyl-tRNA--protein transferase activity"/>
    <property type="evidence" value="ECO:0007669"/>
    <property type="project" value="UniProtKB-UniRule"/>
</dbReference>
<dbReference type="InterPro" id="IPR042203">
    <property type="entry name" value="Leu/Phe-tRNA_Trfase_C"/>
</dbReference>
<evidence type="ECO:0000256" key="10">
    <source>
        <dbReference type="ARBA" id="ARBA00066767"/>
    </source>
</evidence>
<dbReference type="InterPro" id="IPR016181">
    <property type="entry name" value="Acyl_CoA_acyltransferase"/>
</dbReference>
<evidence type="ECO:0000313" key="16">
    <source>
        <dbReference type="EMBL" id="MBK1878197.1"/>
    </source>
</evidence>
<dbReference type="HAMAP" id="MF_00688">
    <property type="entry name" value="Leu_Phe_trans"/>
    <property type="match status" value="1"/>
</dbReference>
<keyword evidence="2 15" id="KW-0963">Cytoplasm</keyword>
<dbReference type="Gene3D" id="3.40.630.70">
    <property type="entry name" value="Leucyl/phenylalanyl-tRNA-protein transferase, C-terminal domain"/>
    <property type="match status" value="1"/>
</dbReference>
<evidence type="ECO:0000256" key="14">
    <source>
        <dbReference type="ARBA" id="ARBA00083640"/>
    </source>
</evidence>
<gene>
    <name evidence="15" type="primary">aat</name>
    <name evidence="16" type="ORF">JIN87_15060</name>
</gene>
<evidence type="ECO:0000256" key="6">
    <source>
        <dbReference type="ARBA" id="ARBA00050652"/>
    </source>
</evidence>
<keyword evidence="4 15" id="KW-0012">Acyltransferase</keyword>
<dbReference type="FunFam" id="3.30.70.3550:FF:000001">
    <property type="entry name" value="Leucyl/phenylalanyl-tRNA--protein transferase"/>
    <property type="match status" value="1"/>
</dbReference>
<evidence type="ECO:0000256" key="1">
    <source>
        <dbReference type="ARBA" id="ARBA00004496"/>
    </source>
</evidence>
<dbReference type="Pfam" id="PF03588">
    <property type="entry name" value="Leu_Phe_trans"/>
    <property type="match status" value="1"/>
</dbReference>
<protein>
    <recommendedName>
        <fullName evidence="11 15">Leucyl/phenylalanyl-tRNA--protein transferase</fullName>
        <ecNumber evidence="10 15">2.3.2.6</ecNumber>
    </recommendedName>
    <alternativeName>
        <fullName evidence="12 15">L/F-transferase</fullName>
    </alternativeName>
    <alternativeName>
        <fullName evidence="13 15">Leucyltransferase</fullName>
    </alternativeName>
    <alternativeName>
        <fullName evidence="14 15">Phenyalanyltransferase</fullName>
    </alternativeName>
</protein>
<comment type="catalytic activity">
    <reaction evidence="6 15">
        <text>N-terminal L-arginyl-[protein] + L-leucyl-tRNA(Leu) = N-terminal L-leucyl-L-arginyl-[protein] + tRNA(Leu) + H(+)</text>
        <dbReference type="Rhea" id="RHEA:50416"/>
        <dbReference type="Rhea" id="RHEA-COMP:9613"/>
        <dbReference type="Rhea" id="RHEA-COMP:9622"/>
        <dbReference type="Rhea" id="RHEA-COMP:12672"/>
        <dbReference type="Rhea" id="RHEA-COMP:12673"/>
        <dbReference type="ChEBI" id="CHEBI:15378"/>
        <dbReference type="ChEBI" id="CHEBI:64719"/>
        <dbReference type="ChEBI" id="CHEBI:78442"/>
        <dbReference type="ChEBI" id="CHEBI:78494"/>
        <dbReference type="ChEBI" id="CHEBI:133044"/>
        <dbReference type="EC" id="2.3.2.6"/>
    </reaction>
</comment>
<comment type="function">
    <text evidence="8 15">Functions in the N-end rule pathway of protein degradation where it conjugates Leu, Phe and, less efficiently, Met from aminoacyl-tRNAs to the N-termini of proteins containing an N-terminal arginine or lysine.</text>
</comment>
<comment type="catalytic activity">
    <reaction evidence="7 15">
        <text>N-terminal L-lysyl-[protein] + L-leucyl-tRNA(Leu) = N-terminal L-leucyl-L-lysyl-[protein] + tRNA(Leu) + H(+)</text>
        <dbReference type="Rhea" id="RHEA:12340"/>
        <dbReference type="Rhea" id="RHEA-COMP:9613"/>
        <dbReference type="Rhea" id="RHEA-COMP:9622"/>
        <dbReference type="Rhea" id="RHEA-COMP:12670"/>
        <dbReference type="Rhea" id="RHEA-COMP:12671"/>
        <dbReference type="ChEBI" id="CHEBI:15378"/>
        <dbReference type="ChEBI" id="CHEBI:65249"/>
        <dbReference type="ChEBI" id="CHEBI:78442"/>
        <dbReference type="ChEBI" id="CHEBI:78494"/>
        <dbReference type="ChEBI" id="CHEBI:133043"/>
        <dbReference type="EC" id="2.3.2.6"/>
    </reaction>
</comment>
<dbReference type="RefSeq" id="WP_200356410.1">
    <property type="nucleotide sequence ID" value="NZ_JAENIL010000027.1"/>
</dbReference>
<dbReference type="GO" id="GO:0030163">
    <property type="term" value="P:protein catabolic process"/>
    <property type="evidence" value="ECO:0007669"/>
    <property type="project" value="UniProtKB-UniRule"/>
</dbReference>
<dbReference type="GO" id="GO:0005737">
    <property type="term" value="C:cytoplasm"/>
    <property type="evidence" value="ECO:0007669"/>
    <property type="project" value="UniProtKB-SubCell"/>
</dbReference>
<evidence type="ECO:0000256" key="8">
    <source>
        <dbReference type="ARBA" id="ARBA00054043"/>
    </source>
</evidence>
<keyword evidence="17" id="KW-1185">Reference proteome</keyword>
<reference evidence="16" key="1">
    <citation type="submission" date="2021-01" db="EMBL/GenBank/DDBJ databases">
        <title>Modified the classification status of verrucomicrobia.</title>
        <authorList>
            <person name="Feng X."/>
        </authorList>
    </citation>
    <scope>NUCLEOTIDE SEQUENCE</scope>
    <source>
        <strain evidence="16">KCTC 13126</strain>
    </source>
</reference>
<dbReference type="EMBL" id="JAENIL010000027">
    <property type="protein sequence ID" value="MBK1878197.1"/>
    <property type="molecule type" value="Genomic_DNA"/>
</dbReference>
<dbReference type="InterPro" id="IPR004616">
    <property type="entry name" value="Leu/Phe-tRNA_Trfase"/>
</dbReference>
<dbReference type="Proteomes" id="UP000617628">
    <property type="component" value="Unassembled WGS sequence"/>
</dbReference>
<evidence type="ECO:0000256" key="4">
    <source>
        <dbReference type="ARBA" id="ARBA00023315"/>
    </source>
</evidence>
<dbReference type="EC" id="2.3.2.6" evidence="10 15"/>
<evidence type="ECO:0000256" key="11">
    <source>
        <dbReference type="ARBA" id="ARBA00074372"/>
    </source>
</evidence>
<evidence type="ECO:0000256" key="2">
    <source>
        <dbReference type="ARBA" id="ARBA00022490"/>
    </source>
</evidence>